<sequence>MRAAALTAGLQSVGARCRGTGSGDDESTVISVRIAADASGAPLLTCAWELPVHTFHALARLDVGMPAISALELLPVEGGKTLARVSLVAEPRVAIGTRAAARPTGRRARQKRAGATHWLPDASHGNAALPPLLRSALLRERSIELLLLHDVQEARERLGPALRPPARRACEEAPAASPVVGWQSPRGVDEERTPAQKPGKAAAWTPTKLAQPDELALPLTSDKKRVIAALAEKEERGSNGEQCDWCGMTPADGDAALKVCGACHYSSCEECSQHKTKGTCYCGAPTRRRRF</sequence>
<evidence type="ECO:0000313" key="2">
    <source>
        <dbReference type="EMBL" id="CAK0835742.1"/>
    </source>
</evidence>
<organism evidence="2 3">
    <name type="scientific">Prorocentrum cordatum</name>
    <dbReference type="NCBI Taxonomy" id="2364126"/>
    <lineage>
        <taxon>Eukaryota</taxon>
        <taxon>Sar</taxon>
        <taxon>Alveolata</taxon>
        <taxon>Dinophyceae</taxon>
        <taxon>Prorocentrales</taxon>
        <taxon>Prorocentraceae</taxon>
        <taxon>Prorocentrum</taxon>
    </lineage>
</organism>
<dbReference type="EMBL" id="CAUYUJ010013180">
    <property type="protein sequence ID" value="CAK0835742.1"/>
    <property type="molecule type" value="Genomic_DNA"/>
</dbReference>
<accession>A0ABN9STJ5</accession>
<evidence type="ECO:0000313" key="3">
    <source>
        <dbReference type="Proteomes" id="UP001189429"/>
    </source>
</evidence>
<evidence type="ECO:0000256" key="1">
    <source>
        <dbReference type="SAM" id="MobiDB-lite"/>
    </source>
</evidence>
<comment type="caution">
    <text evidence="2">The sequence shown here is derived from an EMBL/GenBank/DDBJ whole genome shotgun (WGS) entry which is preliminary data.</text>
</comment>
<keyword evidence="3" id="KW-1185">Reference proteome</keyword>
<dbReference type="Proteomes" id="UP001189429">
    <property type="component" value="Unassembled WGS sequence"/>
</dbReference>
<name>A0ABN9STJ5_9DINO</name>
<gene>
    <name evidence="2" type="ORF">PCOR1329_LOCUS32454</name>
</gene>
<proteinExistence type="predicted"/>
<feature type="region of interest" description="Disordered" evidence="1">
    <location>
        <begin position="172"/>
        <end position="204"/>
    </location>
</feature>
<protein>
    <submittedName>
        <fullName evidence="2">Uncharacterized protein</fullName>
    </submittedName>
</protein>
<reference evidence="2" key="1">
    <citation type="submission" date="2023-10" db="EMBL/GenBank/DDBJ databases">
        <authorList>
            <person name="Chen Y."/>
            <person name="Shah S."/>
            <person name="Dougan E. K."/>
            <person name="Thang M."/>
            <person name="Chan C."/>
        </authorList>
    </citation>
    <scope>NUCLEOTIDE SEQUENCE [LARGE SCALE GENOMIC DNA]</scope>
</reference>